<dbReference type="Proteomes" id="UP001466331">
    <property type="component" value="Unassembled WGS sequence"/>
</dbReference>
<sequence length="102" mass="11516">METCQSCSIEERHAHHDKETKDALIKRLNRIEGQIRGIKKMIEEDVYCDGILNQITSVRAALSGVSTLLLDAHIRSCVKEQIMSGEEGVIPELIATIRRMIK</sequence>
<gene>
    <name evidence="2" type="ORF">WKV44_06110</name>
</gene>
<dbReference type="InterPro" id="IPR038390">
    <property type="entry name" value="Metal_Tscrpt_repr_sf"/>
</dbReference>
<evidence type="ECO:0000313" key="3">
    <source>
        <dbReference type="Proteomes" id="UP001466331"/>
    </source>
</evidence>
<comment type="similarity">
    <text evidence="1">Belongs to the FrmR/RcnR family.</text>
</comment>
<evidence type="ECO:0000256" key="1">
    <source>
        <dbReference type="ARBA" id="ARBA00005260"/>
    </source>
</evidence>
<proteinExistence type="inferred from homology"/>
<dbReference type="Pfam" id="PF02583">
    <property type="entry name" value="Trns_repr_metal"/>
    <property type="match status" value="1"/>
</dbReference>
<dbReference type="PANTHER" id="PTHR33677">
    <property type="entry name" value="TRANSCRIPTIONAL REPRESSOR FRMR-RELATED"/>
    <property type="match status" value="1"/>
</dbReference>
<name>A0ABU9UBR3_9SPIR</name>
<dbReference type="Gene3D" id="1.20.58.1000">
    <property type="entry name" value="Metal-sensitive repressor, helix protomer"/>
    <property type="match status" value="1"/>
</dbReference>
<dbReference type="CDD" id="cd10152">
    <property type="entry name" value="SaCsoR-like_DUF156"/>
    <property type="match status" value="1"/>
</dbReference>
<dbReference type="PANTHER" id="PTHR33677:SF3">
    <property type="entry name" value="COPPER-SENSING TRANSCRIPTIONAL REPRESSOR RICR"/>
    <property type="match status" value="1"/>
</dbReference>
<protein>
    <submittedName>
        <fullName evidence="2">Metal-sensitive transcriptional regulator</fullName>
    </submittedName>
</protein>
<comment type="caution">
    <text evidence="2">The sequence shown here is derived from an EMBL/GenBank/DDBJ whole genome shotgun (WGS) entry which is preliminary data.</text>
</comment>
<evidence type="ECO:0000313" key="2">
    <source>
        <dbReference type="EMBL" id="MEM5948110.1"/>
    </source>
</evidence>
<accession>A0ABU9UBR3</accession>
<organism evidence="2 3">
    <name type="scientific">Rarispira pelagica</name>
    <dbReference type="NCBI Taxonomy" id="3141764"/>
    <lineage>
        <taxon>Bacteria</taxon>
        <taxon>Pseudomonadati</taxon>
        <taxon>Spirochaetota</taxon>
        <taxon>Spirochaetia</taxon>
        <taxon>Winmispirales</taxon>
        <taxon>Winmispiraceae</taxon>
        <taxon>Rarispira</taxon>
    </lineage>
</organism>
<reference evidence="2 3" key="1">
    <citation type="submission" date="2024-03" db="EMBL/GenBank/DDBJ databases">
        <title>Ignisphaera cupida sp. nov., a hyperthermophilic hydrolytic archaeon from a hot spring of Kamchatka, and proposal of Ignisphaeraceae fam. nov.</title>
        <authorList>
            <person name="Podosokorskaya O.A."/>
            <person name="Elcheninov A.G."/>
            <person name="Maltseva A.I."/>
            <person name="Zayulina K.S."/>
            <person name="Novikov A."/>
            <person name="Merkel A.Y."/>
        </authorList>
    </citation>
    <scope>NUCLEOTIDE SEQUENCE [LARGE SCALE GENOMIC DNA]</scope>
    <source>
        <strain evidence="2 3">38H-sp</strain>
    </source>
</reference>
<keyword evidence="3" id="KW-1185">Reference proteome</keyword>
<dbReference type="RefSeq" id="WP_420069556.1">
    <property type="nucleotide sequence ID" value="NZ_JBCHKQ010000002.1"/>
</dbReference>
<dbReference type="InterPro" id="IPR003735">
    <property type="entry name" value="Metal_Tscrpt_repr"/>
</dbReference>
<dbReference type="EMBL" id="JBCHKQ010000002">
    <property type="protein sequence ID" value="MEM5948110.1"/>
    <property type="molecule type" value="Genomic_DNA"/>
</dbReference>